<dbReference type="OrthoDB" id="45549at2759"/>
<dbReference type="InterPro" id="IPR000210">
    <property type="entry name" value="BTB/POZ_dom"/>
</dbReference>
<evidence type="ECO:0000313" key="3">
    <source>
        <dbReference type="Proteomes" id="UP000198406"/>
    </source>
</evidence>
<dbReference type="CDD" id="cd18316">
    <property type="entry name" value="BTB_POZ_KCTD-like"/>
    <property type="match status" value="1"/>
</dbReference>
<evidence type="ECO:0000259" key="1">
    <source>
        <dbReference type="PROSITE" id="PS50097"/>
    </source>
</evidence>
<keyword evidence="3" id="KW-1185">Reference proteome</keyword>
<evidence type="ECO:0000313" key="2">
    <source>
        <dbReference type="EMBL" id="GAX22441.1"/>
    </source>
</evidence>
<dbReference type="Gene3D" id="3.30.710.10">
    <property type="entry name" value="Potassium Channel Kv1.1, Chain A"/>
    <property type="match status" value="2"/>
</dbReference>
<dbReference type="InterPro" id="IPR011333">
    <property type="entry name" value="SKP1/BTB/POZ_sf"/>
</dbReference>
<gene>
    <name evidence="2" type="ORF">FisN_14Hu055</name>
</gene>
<dbReference type="PANTHER" id="PTHR14499:SF136">
    <property type="entry name" value="GH08630P"/>
    <property type="match status" value="1"/>
</dbReference>
<dbReference type="AlphaFoldDB" id="A0A1Z5K8J2"/>
<dbReference type="EMBL" id="BDSP01000184">
    <property type="protein sequence ID" value="GAX22441.1"/>
    <property type="molecule type" value="Genomic_DNA"/>
</dbReference>
<name>A0A1Z5K8J2_FISSO</name>
<organism evidence="2 3">
    <name type="scientific">Fistulifera solaris</name>
    <name type="common">Oleaginous diatom</name>
    <dbReference type="NCBI Taxonomy" id="1519565"/>
    <lineage>
        <taxon>Eukaryota</taxon>
        <taxon>Sar</taxon>
        <taxon>Stramenopiles</taxon>
        <taxon>Ochrophyta</taxon>
        <taxon>Bacillariophyta</taxon>
        <taxon>Bacillariophyceae</taxon>
        <taxon>Bacillariophycidae</taxon>
        <taxon>Naviculales</taxon>
        <taxon>Naviculaceae</taxon>
        <taxon>Fistulifera</taxon>
    </lineage>
</organism>
<reference evidence="2 3" key="1">
    <citation type="journal article" date="2015" name="Plant Cell">
        <title>Oil accumulation by the oleaginous diatom Fistulifera solaris as revealed by the genome and transcriptome.</title>
        <authorList>
            <person name="Tanaka T."/>
            <person name="Maeda Y."/>
            <person name="Veluchamy A."/>
            <person name="Tanaka M."/>
            <person name="Abida H."/>
            <person name="Marechal E."/>
            <person name="Bowler C."/>
            <person name="Muto M."/>
            <person name="Sunaga Y."/>
            <person name="Tanaka M."/>
            <person name="Yoshino T."/>
            <person name="Taniguchi T."/>
            <person name="Fukuda Y."/>
            <person name="Nemoto M."/>
            <person name="Matsumoto M."/>
            <person name="Wong P.S."/>
            <person name="Aburatani S."/>
            <person name="Fujibuchi W."/>
        </authorList>
    </citation>
    <scope>NUCLEOTIDE SEQUENCE [LARGE SCALE GENOMIC DNA]</scope>
    <source>
        <strain evidence="2 3">JPCC DA0580</strain>
    </source>
</reference>
<dbReference type="InParanoid" id="A0A1Z5K8J2"/>
<accession>A0A1Z5K8J2</accession>
<comment type="caution">
    <text evidence="2">The sequence shown here is derived from an EMBL/GenBank/DDBJ whole genome shotgun (WGS) entry which is preliminary data.</text>
</comment>
<sequence>MSKIVQLDVGGTLYKVSRDTLERCEGSMLASLISEDWREGNSDEPIFIDRNGRLFEYVLDYLRNNEIHVPPSVLERYKDSKLWKIVSSHFQTGVFDSNGPVFIDRNGRLFEYVLEHVRTDALRLPPSVSNIAVNKELRYYGVAPYQIIQYDTRFDELAEQILYELLAVTDLGNEMVHELRFNR</sequence>
<proteinExistence type="predicted"/>
<dbReference type="PANTHER" id="PTHR14499">
    <property type="entry name" value="POTASSIUM CHANNEL TETRAMERIZATION DOMAIN-CONTAINING"/>
    <property type="match status" value="1"/>
</dbReference>
<dbReference type="SUPFAM" id="SSF54695">
    <property type="entry name" value="POZ domain"/>
    <property type="match status" value="2"/>
</dbReference>
<feature type="domain" description="BTB" evidence="1">
    <location>
        <begin position="3"/>
        <end position="71"/>
    </location>
</feature>
<dbReference type="GO" id="GO:0051260">
    <property type="term" value="P:protein homooligomerization"/>
    <property type="evidence" value="ECO:0007669"/>
    <property type="project" value="InterPro"/>
</dbReference>
<dbReference type="InterPro" id="IPR003131">
    <property type="entry name" value="T1-type_BTB"/>
</dbReference>
<protein>
    <recommendedName>
        <fullName evidence="1">BTB domain-containing protein</fullName>
    </recommendedName>
</protein>
<dbReference type="Pfam" id="PF02214">
    <property type="entry name" value="BTB_2"/>
    <property type="match status" value="1"/>
</dbReference>
<dbReference type="PROSITE" id="PS50097">
    <property type="entry name" value="BTB"/>
    <property type="match status" value="1"/>
</dbReference>
<dbReference type="Proteomes" id="UP000198406">
    <property type="component" value="Unassembled WGS sequence"/>
</dbReference>